<feature type="non-terminal residue" evidence="4">
    <location>
        <position position="295"/>
    </location>
</feature>
<keyword evidence="5" id="KW-1185">Reference proteome</keyword>
<dbReference type="GO" id="GO:0042302">
    <property type="term" value="F:structural constituent of cuticle"/>
    <property type="evidence" value="ECO:0007669"/>
    <property type="project" value="UniProtKB-UniRule"/>
</dbReference>
<protein>
    <submittedName>
        <fullName evidence="4">Uncharacterized protein</fullName>
    </submittedName>
</protein>
<keyword evidence="1 2" id="KW-0193">Cuticle</keyword>
<dbReference type="Proteomes" id="UP001497623">
    <property type="component" value="Unassembled WGS sequence"/>
</dbReference>
<evidence type="ECO:0000313" key="5">
    <source>
        <dbReference type="Proteomes" id="UP001497623"/>
    </source>
</evidence>
<name>A0AAV2RXL4_MEGNR</name>
<sequence>PQNTAITDQLNQQNSIFFLNPKSSDKFISQRSQSQSPIPKLLPALHQKPLLHSSPHKASSHHATHHHAAQPTHDIKPIQSRPSSPHRGQKAQSSHTKPRPSGYHKDVPRQSRPPSPHRGQKAQSSHTKPRPSEYIKDVPRQSRPSVPHHDQKAQSSHTNASPSGYHKDVSRQSRPSIPHRGQKAQSSLTKPRPSGYHRDVPRTTQPAKRTHGILVGQSKLKRDSSFVDRAQHSTSTNYAPTAYDFRYHVYNAKYQTDFGHAEAREGYSTTGSYHARLPDGRMQTIRYTADKTGYH</sequence>
<dbReference type="PROSITE" id="PS51155">
    <property type="entry name" value="CHIT_BIND_RR_2"/>
    <property type="match status" value="1"/>
</dbReference>
<gene>
    <name evidence="4" type="ORF">MNOR_LOCUS30666</name>
</gene>
<evidence type="ECO:0000256" key="2">
    <source>
        <dbReference type="PROSITE-ProRule" id="PRU00497"/>
    </source>
</evidence>
<comment type="caution">
    <text evidence="4">The sequence shown here is derived from an EMBL/GenBank/DDBJ whole genome shotgun (WGS) entry which is preliminary data.</text>
</comment>
<proteinExistence type="predicted"/>
<dbReference type="GO" id="GO:0005615">
    <property type="term" value="C:extracellular space"/>
    <property type="evidence" value="ECO:0007669"/>
    <property type="project" value="TreeGrafter"/>
</dbReference>
<evidence type="ECO:0000256" key="1">
    <source>
        <dbReference type="ARBA" id="ARBA00022460"/>
    </source>
</evidence>
<dbReference type="PANTHER" id="PTHR12236">
    <property type="entry name" value="STRUCTURAL CONTITUENT OF CUTICLE"/>
    <property type="match status" value="1"/>
</dbReference>
<feature type="compositionally biased region" description="Basic residues" evidence="3">
    <location>
        <begin position="54"/>
        <end position="68"/>
    </location>
</feature>
<dbReference type="InterPro" id="IPR051217">
    <property type="entry name" value="Insect_Cuticle_Struc_Prot"/>
</dbReference>
<feature type="non-terminal residue" evidence="4">
    <location>
        <position position="1"/>
    </location>
</feature>
<dbReference type="GO" id="GO:0031012">
    <property type="term" value="C:extracellular matrix"/>
    <property type="evidence" value="ECO:0007669"/>
    <property type="project" value="TreeGrafter"/>
</dbReference>
<evidence type="ECO:0000256" key="3">
    <source>
        <dbReference type="SAM" id="MobiDB-lite"/>
    </source>
</evidence>
<dbReference type="PANTHER" id="PTHR12236:SF79">
    <property type="entry name" value="CUTICULAR PROTEIN 50CB-RELATED"/>
    <property type="match status" value="1"/>
</dbReference>
<feature type="region of interest" description="Disordered" evidence="3">
    <location>
        <begin position="26"/>
        <end position="209"/>
    </location>
</feature>
<dbReference type="Pfam" id="PF00379">
    <property type="entry name" value="Chitin_bind_4"/>
    <property type="match status" value="1"/>
</dbReference>
<organism evidence="4 5">
    <name type="scientific">Meganyctiphanes norvegica</name>
    <name type="common">Northern krill</name>
    <name type="synonym">Thysanopoda norvegica</name>
    <dbReference type="NCBI Taxonomy" id="48144"/>
    <lineage>
        <taxon>Eukaryota</taxon>
        <taxon>Metazoa</taxon>
        <taxon>Ecdysozoa</taxon>
        <taxon>Arthropoda</taxon>
        <taxon>Crustacea</taxon>
        <taxon>Multicrustacea</taxon>
        <taxon>Malacostraca</taxon>
        <taxon>Eumalacostraca</taxon>
        <taxon>Eucarida</taxon>
        <taxon>Euphausiacea</taxon>
        <taxon>Euphausiidae</taxon>
        <taxon>Meganyctiphanes</taxon>
    </lineage>
</organism>
<evidence type="ECO:0000313" key="4">
    <source>
        <dbReference type="EMBL" id="CAL4151051.1"/>
    </source>
</evidence>
<reference evidence="4 5" key="1">
    <citation type="submission" date="2024-05" db="EMBL/GenBank/DDBJ databases">
        <authorList>
            <person name="Wallberg A."/>
        </authorList>
    </citation>
    <scope>NUCLEOTIDE SEQUENCE [LARGE SCALE GENOMIC DNA]</scope>
</reference>
<feature type="compositionally biased region" description="Basic and acidic residues" evidence="3">
    <location>
        <begin position="130"/>
        <end position="140"/>
    </location>
</feature>
<dbReference type="AlphaFoldDB" id="A0AAV2RXL4"/>
<feature type="compositionally biased region" description="Polar residues" evidence="3">
    <location>
        <begin position="153"/>
        <end position="162"/>
    </location>
</feature>
<dbReference type="InterPro" id="IPR000618">
    <property type="entry name" value="Insect_cuticle"/>
</dbReference>
<accession>A0AAV2RXL4</accession>
<dbReference type="EMBL" id="CAXKWB010037996">
    <property type="protein sequence ID" value="CAL4151051.1"/>
    <property type="molecule type" value="Genomic_DNA"/>
</dbReference>